<comment type="caution">
    <text evidence="14">The sequence shown here is derived from an EMBL/GenBank/DDBJ whole genome shotgun (WGS) entry which is preliminary data.</text>
</comment>
<dbReference type="Pfam" id="PF13624">
    <property type="entry name" value="SurA_N_3"/>
    <property type="match status" value="1"/>
</dbReference>
<dbReference type="GO" id="GO:0003755">
    <property type="term" value="F:peptidyl-prolyl cis-trans isomerase activity"/>
    <property type="evidence" value="ECO:0007669"/>
    <property type="project" value="UniProtKB-KW"/>
</dbReference>
<comment type="subcellular location">
    <subcellularLocation>
        <location evidence="1">Cell inner membrane</location>
        <topology evidence="1">Single-pass type II membrane protein</topology>
        <orientation evidence="1">Periplasmic side</orientation>
    </subcellularLocation>
</comment>
<evidence type="ECO:0000256" key="5">
    <source>
        <dbReference type="ARBA" id="ARBA00022989"/>
    </source>
</evidence>
<evidence type="ECO:0000256" key="10">
    <source>
        <dbReference type="ARBA" id="ARBA00042775"/>
    </source>
</evidence>
<dbReference type="InterPro" id="IPR046357">
    <property type="entry name" value="PPIase_dom_sf"/>
</dbReference>
<keyword evidence="5 12" id="KW-1133">Transmembrane helix</keyword>
<evidence type="ECO:0000313" key="14">
    <source>
        <dbReference type="EMBL" id="TMP85698.1"/>
    </source>
</evidence>
<evidence type="ECO:0000256" key="3">
    <source>
        <dbReference type="ARBA" id="ARBA00022519"/>
    </source>
</evidence>
<feature type="transmembrane region" description="Helical" evidence="12">
    <location>
        <begin position="12"/>
        <end position="34"/>
    </location>
</feature>
<comment type="similarity">
    <text evidence="8">Belongs to the PpiD chaperone family.</text>
</comment>
<accession>A0A5S3Z0L5</accession>
<proteinExistence type="inferred from homology"/>
<dbReference type="STRING" id="151081.TW72_05085"/>
<keyword evidence="2" id="KW-1003">Cell membrane</keyword>
<dbReference type="PANTHER" id="PTHR47529:SF1">
    <property type="entry name" value="PERIPLASMIC CHAPERONE PPID"/>
    <property type="match status" value="1"/>
</dbReference>
<gene>
    <name evidence="14" type="ORF">CWC05_16700</name>
</gene>
<dbReference type="Gene3D" id="1.10.4030.10">
    <property type="entry name" value="Porin chaperone SurA, peptide-binding domain"/>
    <property type="match status" value="1"/>
</dbReference>
<dbReference type="Gene3D" id="3.10.50.40">
    <property type="match status" value="1"/>
</dbReference>
<evidence type="ECO:0000256" key="9">
    <source>
        <dbReference type="ARBA" id="ARBA00040743"/>
    </source>
</evidence>
<keyword evidence="3" id="KW-0997">Cell inner membrane</keyword>
<dbReference type="InterPro" id="IPR052029">
    <property type="entry name" value="PpiD_chaperone"/>
</dbReference>
<organism evidence="14 15">
    <name type="scientific">Pseudoalteromonas ruthenica</name>
    <dbReference type="NCBI Taxonomy" id="151081"/>
    <lineage>
        <taxon>Bacteria</taxon>
        <taxon>Pseudomonadati</taxon>
        <taxon>Pseudomonadota</taxon>
        <taxon>Gammaproteobacteria</taxon>
        <taxon>Alteromonadales</taxon>
        <taxon>Pseudoalteromonadaceae</taxon>
        <taxon>Pseudoalteromonas</taxon>
    </lineage>
</organism>
<protein>
    <recommendedName>
        <fullName evidence="9">Periplasmic chaperone PpiD</fullName>
    </recommendedName>
    <alternativeName>
        <fullName evidence="10">Periplasmic folding chaperone</fullName>
    </alternativeName>
</protein>
<evidence type="ECO:0000256" key="6">
    <source>
        <dbReference type="ARBA" id="ARBA00023136"/>
    </source>
</evidence>
<dbReference type="InterPro" id="IPR027304">
    <property type="entry name" value="Trigger_fact/SurA_dom_sf"/>
</dbReference>
<evidence type="ECO:0000256" key="4">
    <source>
        <dbReference type="ARBA" id="ARBA00022692"/>
    </source>
</evidence>
<keyword evidence="7" id="KW-0143">Chaperone</keyword>
<dbReference type="GO" id="GO:0005886">
    <property type="term" value="C:plasma membrane"/>
    <property type="evidence" value="ECO:0007669"/>
    <property type="project" value="UniProtKB-SubCell"/>
</dbReference>
<reference evidence="14 15" key="1">
    <citation type="submission" date="2017-12" db="EMBL/GenBank/DDBJ databases">
        <authorList>
            <person name="Paulsen S."/>
            <person name="Gram L.K."/>
        </authorList>
    </citation>
    <scope>NUCLEOTIDE SEQUENCE [LARGE SCALE GENOMIC DNA]</scope>
    <source>
        <strain evidence="14 15">S2897</strain>
    </source>
</reference>
<evidence type="ECO:0000256" key="12">
    <source>
        <dbReference type="SAM" id="Phobius"/>
    </source>
</evidence>
<dbReference type="AlphaFoldDB" id="A0A5S3Z0L5"/>
<reference evidence="15" key="2">
    <citation type="submission" date="2019-06" db="EMBL/GenBank/DDBJ databases">
        <title>Co-occurence of chitin degradation, pigmentation and bioactivity in marine Pseudoalteromonas.</title>
        <authorList>
            <person name="Sonnenschein E.C."/>
            <person name="Bech P.K."/>
        </authorList>
    </citation>
    <scope>NUCLEOTIDE SEQUENCE [LARGE SCALE GENOMIC DNA]</scope>
    <source>
        <strain evidence="15">S2897</strain>
    </source>
</reference>
<dbReference type="EMBL" id="PNCG01000019">
    <property type="protein sequence ID" value="TMP85698.1"/>
    <property type="molecule type" value="Genomic_DNA"/>
</dbReference>
<evidence type="ECO:0000256" key="2">
    <source>
        <dbReference type="ARBA" id="ARBA00022475"/>
    </source>
</evidence>
<evidence type="ECO:0000259" key="13">
    <source>
        <dbReference type="PROSITE" id="PS50198"/>
    </source>
</evidence>
<keyword evidence="11 14" id="KW-0413">Isomerase</keyword>
<dbReference type="PROSITE" id="PS50198">
    <property type="entry name" value="PPIC_PPIASE_2"/>
    <property type="match status" value="1"/>
</dbReference>
<keyword evidence="11" id="KW-0697">Rotamase</keyword>
<dbReference type="SUPFAM" id="SSF109998">
    <property type="entry name" value="Triger factor/SurA peptide-binding domain-like"/>
    <property type="match status" value="1"/>
</dbReference>
<keyword evidence="6 12" id="KW-0472">Membrane</keyword>
<evidence type="ECO:0000256" key="7">
    <source>
        <dbReference type="ARBA" id="ARBA00023186"/>
    </source>
</evidence>
<sequence>MLEKIREGSQGLAAKIILGLVILSFALAGIGGYLGQSTEQSVAEVNGVKITQREFARAYENERARLEQQFGEYFAQLANDPSYMAQVRQSVTDRLVQQELQTQLAAEMGLRVSDEQVKQTILELPAFQFGGQFSNDRYLQVIRQMGYQADGFREYLREEMTRSQLVSALAGTDFTLSNELSQAVGLQQQQRAIDYVVLDNNAYKAQVEVSNEEVQEYYDLNQAQFLSPEQVKVSYVELSADDLELAEPITDEQINDYYQQNKAYYSEPEKRRVAHILVEYGDDQDSAEQKANDLLTQLNNGADFAELASNESDDIVSAEMGGDLDWIERDMLDPDFEKAAFALQNVGELSQVVESEFGYHIIKLTDLQPGETKPLAEVKEDIRTELAKVEKADLFYEQQTELAELSFEVADTLEDAAAAVGAQVQTTPWLARGQLSAPLNEANVQAAIFSPELLEDRVNSEVLDLGNEHVIVVRIADHKPAATKPLAEVSEQIKQTLIAEKATAKAKEQGEELFAQLQSGTSLNAIAQQAGVEMQSEDALNRRSFSVAPALVEQVFKLAHPQDEPVVDMVELNNGNIALVALKSVNTPSETEVNAQVKQNLTMQMANKNYQSFIEALEAQAEVVRMRQQGQSE</sequence>
<dbReference type="Proteomes" id="UP000305874">
    <property type="component" value="Unassembled WGS sequence"/>
</dbReference>
<evidence type="ECO:0000256" key="1">
    <source>
        <dbReference type="ARBA" id="ARBA00004382"/>
    </source>
</evidence>
<evidence type="ECO:0000256" key="11">
    <source>
        <dbReference type="PROSITE-ProRule" id="PRU00278"/>
    </source>
</evidence>
<dbReference type="NCBIfam" id="NF008054">
    <property type="entry name" value="PRK10788.1"/>
    <property type="match status" value="1"/>
</dbReference>
<dbReference type="SUPFAM" id="SSF54534">
    <property type="entry name" value="FKBP-like"/>
    <property type="match status" value="1"/>
</dbReference>
<dbReference type="RefSeq" id="WP_138548902.1">
    <property type="nucleotide sequence ID" value="NZ_PNCG01000019.1"/>
</dbReference>
<evidence type="ECO:0000313" key="15">
    <source>
        <dbReference type="Proteomes" id="UP000305874"/>
    </source>
</evidence>
<feature type="domain" description="PpiC" evidence="13">
    <location>
        <begin position="268"/>
        <end position="366"/>
    </location>
</feature>
<dbReference type="InterPro" id="IPR000297">
    <property type="entry name" value="PPIase_PpiC"/>
</dbReference>
<dbReference type="PANTHER" id="PTHR47529">
    <property type="entry name" value="PEPTIDYL-PROLYL CIS-TRANS ISOMERASE D"/>
    <property type="match status" value="1"/>
</dbReference>
<keyword evidence="4 12" id="KW-0812">Transmembrane</keyword>
<name>A0A5S3Z0L5_9GAMM</name>
<dbReference type="Pfam" id="PF13616">
    <property type="entry name" value="Rotamase_3"/>
    <property type="match status" value="1"/>
</dbReference>
<evidence type="ECO:0000256" key="8">
    <source>
        <dbReference type="ARBA" id="ARBA00038408"/>
    </source>
</evidence>